<keyword evidence="2" id="KW-1185">Reference proteome</keyword>
<dbReference type="Proteomes" id="UP001190700">
    <property type="component" value="Unassembled WGS sequence"/>
</dbReference>
<accession>A0AAE0G5X4</accession>
<dbReference type="EMBL" id="LGRX02009284">
    <property type="protein sequence ID" value="KAK3271902.1"/>
    <property type="molecule type" value="Genomic_DNA"/>
</dbReference>
<evidence type="ECO:0000313" key="1">
    <source>
        <dbReference type="EMBL" id="KAK3271902.1"/>
    </source>
</evidence>
<proteinExistence type="predicted"/>
<gene>
    <name evidence="1" type="ORF">CYMTET_19773</name>
</gene>
<protein>
    <submittedName>
        <fullName evidence="1">Uncharacterized protein</fullName>
    </submittedName>
</protein>
<evidence type="ECO:0000313" key="2">
    <source>
        <dbReference type="Proteomes" id="UP001190700"/>
    </source>
</evidence>
<organism evidence="1 2">
    <name type="scientific">Cymbomonas tetramitiformis</name>
    <dbReference type="NCBI Taxonomy" id="36881"/>
    <lineage>
        <taxon>Eukaryota</taxon>
        <taxon>Viridiplantae</taxon>
        <taxon>Chlorophyta</taxon>
        <taxon>Pyramimonadophyceae</taxon>
        <taxon>Pyramimonadales</taxon>
        <taxon>Pyramimonadaceae</taxon>
        <taxon>Cymbomonas</taxon>
    </lineage>
</organism>
<reference evidence="1 2" key="1">
    <citation type="journal article" date="2015" name="Genome Biol. Evol.">
        <title>Comparative Genomics of a Bacterivorous Green Alga Reveals Evolutionary Causalities and Consequences of Phago-Mixotrophic Mode of Nutrition.</title>
        <authorList>
            <person name="Burns J.A."/>
            <person name="Paasch A."/>
            <person name="Narechania A."/>
            <person name="Kim E."/>
        </authorList>
    </citation>
    <scope>NUCLEOTIDE SEQUENCE [LARGE SCALE GENOMIC DNA]</scope>
    <source>
        <strain evidence="1 2">PLY_AMNH</strain>
    </source>
</reference>
<dbReference type="AlphaFoldDB" id="A0AAE0G5X4"/>
<name>A0AAE0G5X4_9CHLO</name>
<sequence length="699" mass="76823">MSVKSEGASQKGVEWKMEEGVGETPSMQQLLYMQMQMMSQLQEQLVESRKASTVVGTEDHDVFKLKQKNAQTFVQSVIKAFGVSKYSGNERNTFEAWTKFSTKIESAVRFYPELLELVEEEIDGDVVSKRNLSSAFASAATPSTNPFADDYVVVSTLANEVLAAILTHVTVDAAFDLVRRCEGDGQKAYSKLRAKVEPQLFGQLANSLSRLHKLKVNDIEDPVKQLGAFTDLKSSIARYGGERLDARTVEVMVLAAAIDALPGSYSLVVTKLGGESKPTFDMLVKQCEFHFINILKGWSRQEATESAAAAAAAEVLKDKNDKKKIVCATCAGNGHATDACWLTNPTKLEDYVKRFPAEETRIRAAVEKRRKELKVAEKAAAAVMTDDEVWNAEGHEEVLIACSAVSLAATPCTNPFANGYVVSSAATPCTNPFADDYVVSSSDSDGASASPAVSSACDGASASSAESSAASAVEVGAARRVLHYDSMATTHIFNDVRFFVNGTVRADSARSFKVMAGQMTTSRGGGVGYVEVWNLVTKQTDKLLIEAQYVPDSPFNLISAVALEDSYDLYATLVERELRSMDGAARYELVREGKVFVLPEVYDRLPEVYDRLRDQRLYHEKNVTVVLDASRAVDIKEWLLQYDNRFTVSESDPSVYFIDIPNVLVVQLNFFIDDVECTTSSEEWRTSLLTAFNAKWSRS</sequence>
<comment type="caution">
    <text evidence="1">The sequence shown here is derived from an EMBL/GenBank/DDBJ whole genome shotgun (WGS) entry which is preliminary data.</text>
</comment>